<dbReference type="Gene3D" id="1.10.1760.20">
    <property type="match status" value="1"/>
</dbReference>
<evidence type="ECO:0000256" key="5">
    <source>
        <dbReference type="ARBA" id="ARBA00022692"/>
    </source>
</evidence>
<protein>
    <recommendedName>
        <fullName evidence="8">Riboflavin transporter</fullName>
    </recommendedName>
</protein>
<evidence type="ECO:0000256" key="3">
    <source>
        <dbReference type="ARBA" id="ARBA00022448"/>
    </source>
</evidence>
<dbReference type="AlphaFoldDB" id="A0A7V3RE65"/>
<feature type="transmembrane region" description="Helical" evidence="9">
    <location>
        <begin position="141"/>
        <end position="164"/>
    </location>
</feature>
<keyword evidence="4 8" id="KW-1003">Cell membrane</keyword>
<dbReference type="PIRSF" id="PIRSF037778">
    <property type="entry name" value="UCP037778_transp_RibU"/>
    <property type="match status" value="1"/>
</dbReference>
<accession>A0A7V3RE65</accession>
<dbReference type="PANTHER" id="PTHR38438:SF1">
    <property type="entry name" value="RIBOFLAVIN TRANSPORTER RIBU"/>
    <property type="match status" value="1"/>
</dbReference>
<keyword evidence="6 9" id="KW-1133">Transmembrane helix</keyword>
<dbReference type="GO" id="GO:0032217">
    <property type="term" value="F:riboflavin transmembrane transporter activity"/>
    <property type="evidence" value="ECO:0007669"/>
    <property type="project" value="UniProtKB-UniRule"/>
</dbReference>
<organism evidence="10">
    <name type="scientific">Mesoaciditoga lauensis</name>
    <dbReference type="NCBI Taxonomy" id="1495039"/>
    <lineage>
        <taxon>Bacteria</taxon>
        <taxon>Thermotogati</taxon>
        <taxon>Thermotogota</taxon>
        <taxon>Thermotogae</taxon>
        <taxon>Mesoaciditogales</taxon>
        <taxon>Mesoaciditogaceae</taxon>
        <taxon>Mesoaciditoga</taxon>
    </lineage>
</organism>
<comment type="caution">
    <text evidence="10">The sequence shown here is derived from an EMBL/GenBank/DDBJ whole genome shotgun (WGS) entry which is preliminary data.</text>
</comment>
<keyword evidence="5 9" id="KW-0812">Transmembrane</keyword>
<dbReference type="InterPro" id="IPR024529">
    <property type="entry name" value="ECF_trnsprt_substrate-spec"/>
</dbReference>
<dbReference type="GO" id="GO:0005886">
    <property type="term" value="C:plasma membrane"/>
    <property type="evidence" value="ECO:0007669"/>
    <property type="project" value="UniProtKB-SubCell"/>
</dbReference>
<evidence type="ECO:0000256" key="6">
    <source>
        <dbReference type="ARBA" id="ARBA00022989"/>
    </source>
</evidence>
<dbReference type="InterPro" id="IPR025720">
    <property type="entry name" value="RibU"/>
</dbReference>
<dbReference type="PANTHER" id="PTHR38438">
    <property type="entry name" value="RIBOFLAVIN TRANSPORTER RIBU"/>
    <property type="match status" value="1"/>
</dbReference>
<feature type="transmembrane region" description="Helical" evidence="9">
    <location>
        <begin position="103"/>
        <end position="129"/>
    </location>
</feature>
<feature type="transmembrane region" description="Helical" evidence="9">
    <location>
        <begin position="73"/>
        <end position="96"/>
    </location>
</feature>
<sequence length="193" mass="21568">MSKAKQISVIGIFAALATVLMLLEIPIPQLAGFKYDGSEIPTLMVGLMFGPIAGILTEIIKDLLYFAIRGTDIVGLLMNMAAGIIFVGTASSIYFWHKTKMMAILSMTVASLATTGGMAILNLIVYPPYLHVSYAFMIQNYLWIIVLFNVFKVGIDSSVVFLVYKRVSKFFKTESWENKKIMEEKYDSKNLPR</sequence>
<evidence type="ECO:0000256" key="1">
    <source>
        <dbReference type="ARBA" id="ARBA00004651"/>
    </source>
</evidence>
<evidence type="ECO:0000313" key="10">
    <source>
        <dbReference type="EMBL" id="HGE75024.1"/>
    </source>
</evidence>
<comment type="subcellular location">
    <subcellularLocation>
        <location evidence="1">Cell membrane</location>
        <topology evidence="1">Multi-pass membrane protein</topology>
    </subcellularLocation>
</comment>
<gene>
    <name evidence="10" type="ORF">ENX73_02735</name>
</gene>
<keyword evidence="7 8" id="KW-0472">Membrane</keyword>
<dbReference type="EMBL" id="DTPE01000112">
    <property type="protein sequence ID" value="HGE75024.1"/>
    <property type="molecule type" value="Genomic_DNA"/>
</dbReference>
<evidence type="ECO:0000256" key="7">
    <source>
        <dbReference type="ARBA" id="ARBA00023136"/>
    </source>
</evidence>
<proteinExistence type="inferred from homology"/>
<keyword evidence="3 8" id="KW-0813">Transport</keyword>
<dbReference type="Pfam" id="PF12822">
    <property type="entry name" value="ECF_trnsprt"/>
    <property type="match status" value="1"/>
</dbReference>
<comment type="function">
    <text evidence="8">Probably a riboflavin-binding protein that interacts with the energy-coupling factor (ECF) ABC-transporter complex.</text>
</comment>
<feature type="transmembrane region" description="Helical" evidence="9">
    <location>
        <begin position="6"/>
        <end position="23"/>
    </location>
</feature>
<name>A0A7V3RE65_9BACT</name>
<reference evidence="10" key="1">
    <citation type="journal article" date="2020" name="mSystems">
        <title>Genome- and Community-Level Interaction Insights into Carbon Utilization and Element Cycling Functions of Hydrothermarchaeota in Hydrothermal Sediment.</title>
        <authorList>
            <person name="Zhou Z."/>
            <person name="Liu Y."/>
            <person name="Xu W."/>
            <person name="Pan J."/>
            <person name="Luo Z.H."/>
            <person name="Li M."/>
        </authorList>
    </citation>
    <scope>NUCLEOTIDE SEQUENCE [LARGE SCALE GENOMIC DNA]</scope>
    <source>
        <strain evidence="10">SpSt-966</strain>
    </source>
</reference>
<comment type="similarity">
    <text evidence="2 8">Belongs to the prokaryotic riboflavin transporter (P-RFT) (TC 2.A.87) family.</text>
</comment>
<evidence type="ECO:0000256" key="9">
    <source>
        <dbReference type="SAM" id="Phobius"/>
    </source>
</evidence>
<evidence type="ECO:0000256" key="2">
    <source>
        <dbReference type="ARBA" id="ARBA00005540"/>
    </source>
</evidence>
<evidence type="ECO:0000256" key="4">
    <source>
        <dbReference type="ARBA" id="ARBA00022475"/>
    </source>
</evidence>
<evidence type="ECO:0000256" key="8">
    <source>
        <dbReference type="PIRNR" id="PIRNR037778"/>
    </source>
</evidence>